<dbReference type="OrthoDB" id="9980006at2"/>
<feature type="transmembrane region" description="Helical" evidence="1">
    <location>
        <begin position="6"/>
        <end position="24"/>
    </location>
</feature>
<gene>
    <name evidence="2" type="ORF">CR165_07855</name>
</gene>
<keyword evidence="1" id="KW-1133">Transmembrane helix</keyword>
<keyword evidence="1" id="KW-0812">Transmembrane</keyword>
<name>A0A2U1V5D8_9PROT</name>
<protein>
    <submittedName>
        <fullName evidence="2">Uncharacterized protein</fullName>
    </submittedName>
</protein>
<comment type="caution">
    <text evidence="2">The sequence shown here is derived from an EMBL/GenBank/DDBJ whole genome shotgun (WGS) entry which is preliminary data.</text>
</comment>
<evidence type="ECO:0000256" key="1">
    <source>
        <dbReference type="SAM" id="Phobius"/>
    </source>
</evidence>
<evidence type="ECO:0000313" key="2">
    <source>
        <dbReference type="EMBL" id="PWC29102.1"/>
    </source>
</evidence>
<reference evidence="3" key="1">
    <citation type="submission" date="2017-10" db="EMBL/GenBank/DDBJ databases">
        <authorList>
            <person name="Toshchakov S.V."/>
            <person name="Goeva M.A."/>
        </authorList>
    </citation>
    <scope>NUCLEOTIDE SEQUENCE [LARGE SCALE GENOMIC DNA]</scope>
    <source>
        <strain evidence="3">JR1/69-1-13</strain>
    </source>
</reference>
<dbReference type="RefSeq" id="WP_109516437.1">
    <property type="nucleotide sequence ID" value="NZ_PDOA01000004.1"/>
</dbReference>
<feature type="transmembrane region" description="Helical" evidence="1">
    <location>
        <begin position="36"/>
        <end position="58"/>
    </location>
</feature>
<keyword evidence="3" id="KW-1185">Reference proteome</keyword>
<dbReference type="AlphaFoldDB" id="A0A2U1V5D8"/>
<keyword evidence="1" id="KW-0472">Membrane</keyword>
<organism evidence="2 3">
    <name type="scientific">Teichococcus aestuarii</name>
    <dbReference type="NCBI Taxonomy" id="568898"/>
    <lineage>
        <taxon>Bacteria</taxon>
        <taxon>Pseudomonadati</taxon>
        <taxon>Pseudomonadota</taxon>
        <taxon>Alphaproteobacteria</taxon>
        <taxon>Acetobacterales</taxon>
        <taxon>Roseomonadaceae</taxon>
        <taxon>Roseomonas</taxon>
    </lineage>
</organism>
<dbReference type="Proteomes" id="UP000245048">
    <property type="component" value="Unassembled WGS sequence"/>
</dbReference>
<sequence>MKKARLALYAGGTLAVAWLGLVWLEASGPYLLPRSVLGGIGMLAYAAVAVALCCWAAVRGGWHWAAALAGVPMVLLVGLVMVGLVELFTARAVLAEVTLPDGRRLRLTQEPVPTDTVYGLWQPDGLRWRRALPEMALGYSEDGRFTEEPGLALSPDRQFLAVRRGGFWMDCIRVAPVLETCSPPAISWQSPAAAFAARSRRIAALAGLPAE</sequence>
<dbReference type="EMBL" id="PDOA01000004">
    <property type="protein sequence ID" value="PWC29102.1"/>
    <property type="molecule type" value="Genomic_DNA"/>
</dbReference>
<feature type="transmembrane region" description="Helical" evidence="1">
    <location>
        <begin position="64"/>
        <end position="85"/>
    </location>
</feature>
<proteinExistence type="predicted"/>
<evidence type="ECO:0000313" key="3">
    <source>
        <dbReference type="Proteomes" id="UP000245048"/>
    </source>
</evidence>
<accession>A0A2U1V5D8</accession>